<evidence type="ECO:0000256" key="1">
    <source>
        <dbReference type="SAM" id="MobiDB-lite"/>
    </source>
</evidence>
<keyword evidence="2" id="KW-0812">Transmembrane</keyword>
<organism evidence="3 4">
    <name type="scientific">Babesia ovata</name>
    <dbReference type="NCBI Taxonomy" id="189622"/>
    <lineage>
        <taxon>Eukaryota</taxon>
        <taxon>Sar</taxon>
        <taxon>Alveolata</taxon>
        <taxon>Apicomplexa</taxon>
        <taxon>Aconoidasida</taxon>
        <taxon>Piroplasmida</taxon>
        <taxon>Babesiidae</taxon>
        <taxon>Babesia</taxon>
    </lineage>
</organism>
<dbReference type="EMBL" id="BDSA01000004">
    <property type="protein sequence ID" value="GBE62177.1"/>
    <property type="molecule type" value="Genomic_DNA"/>
</dbReference>
<dbReference type="OrthoDB" id="272139at2759"/>
<dbReference type="InterPro" id="IPR039524">
    <property type="entry name" value="PIGO/GPI13"/>
</dbReference>
<feature type="transmembrane region" description="Helical" evidence="2">
    <location>
        <begin position="837"/>
        <end position="862"/>
    </location>
</feature>
<feature type="transmembrane region" description="Helical" evidence="2">
    <location>
        <begin position="743"/>
        <end position="762"/>
    </location>
</feature>
<feature type="transmembrane region" description="Helical" evidence="2">
    <location>
        <begin position="975"/>
        <end position="996"/>
    </location>
</feature>
<dbReference type="GeneID" id="39875947"/>
<feature type="transmembrane region" description="Helical" evidence="2">
    <location>
        <begin position="587"/>
        <end position="609"/>
    </location>
</feature>
<feature type="transmembrane region" description="Helical" evidence="2">
    <location>
        <begin position="473"/>
        <end position="495"/>
    </location>
</feature>
<keyword evidence="2" id="KW-0472">Membrane</keyword>
<dbReference type="InterPro" id="IPR017850">
    <property type="entry name" value="Alkaline_phosphatase_core_sf"/>
</dbReference>
<gene>
    <name evidence="3" type="ORF">BOVATA_036700</name>
</gene>
<keyword evidence="4" id="KW-1185">Reference proteome</keyword>
<dbReference type="GO" id="GO:0005789">
    <property type="term" value="C:endoplasmic reticulum membrane"/>
    <property type="evidence" value="ECO:0007669"/>
    <property type="project" value="TreeGrafter"/>
</dbReference>
<feature type="transmembrane region" description="Helical" evidence="2">
    <location>
        <begin position="929"/>
        <end position="947"/>
    </location>
</feature>
<evidence type="ECO:0000256" key="2">
    <source>
        <dbReference type="SAM" id="Phobius"/>
    </source>
</evidence>
<sequence>MEVIRAWSPGQPGDLLAPSSSGVRDVLRFPCSRNRSFTVSSDMPPGWLSYTPIDSSVLVVLDGARVDYALQDPTLKPGEPRAVFTNHMPLYHEYLESSTTRNYSRFFRFEAPTPTFTTYSFKCLFTGETRRGNMVAGAATALQLQIDNFGNQVTYNGDKLCIMGDVTSRDLLGLERVFLNYTGQGSDIYDMVYPDSLVSSHYAECIDKCDVNVLHLLAIDHLGHSGKRVSADMTYYLDDYDAFIRQIIARSFQKSNTMVFVFGDHGQKTNGSHGGATKEEVDSFLFVTSDLELRKVSSDMCDLDDAPTGYAREHNVLNGHTSLSYPVSKSAHINIASSLCLLTNKPVPFHSEGSIIKEIVPLIKDSRGNVNKLLSVKYLTQLLHVVAHNALRTIDTTIPESEKQKYKCKYAAVLRERKVLSHYYGFLRSMGRDQVDPAVMMDICNSYIKQCERLIAASKQMIAVTNMFLTPEYMVLSTLLMVVAWLLSAYLLLVACRICHVRKLSEDELAFFEAQNFPSMVRIMVRGFVKLVLAGGVAWTISSQIDQVSQQVQTGVAVPNRVANSVFKRAIMPFEKWCDIDAPSPGFYFACYFVLSFVLLFLLDVPFFIRNFLMLYRERKYYAQALPSGKSEGRLSSILSHMSGVNPVLVVVILYIALAVMTIVAQCAIVSHDIVLRHVIVLSLYMAMFPAVKRTGSLSLYGAYRNFGVLCFVLKFSYLIHHFEERRNIGEMEPQWYVKVNDIFRTFECGATVLTVYYCVLLRLTRYSEDNETADGPSLPLNAVRKSPVNRPFLRGVWTVQYVLLMFHYAMKCEYHYLFGRVVSWLSMNMLRARNPVVAKTLLAVYSARAMAAFTVLVWFTLALNYKDTIYLLKGVPHSRSSRIFWSLTNMFWMILLLNGPKKSVGAFAFALVLYNLSTLFVKLRVRSRLICTALFVLFCDLMYFVAGHQDSLFQLDFDSAFLFFEEYVGLPCDIAVVIAFAIFNVTAICALYYLFVLESEHDFLTTVSATATSGPAKAGAGKPSPKADASPKSAEVKQFPDSDLCSWIACDSFETVAGLVGGTH</sequence>
<dbReference type="AlphaFoldDB" id="A0A2H6KGS4"/>
<dbReference type="RefSeq" id="XP_028868420.1">
    <property type="nucleotide sequence ID" value="XM_029012587.1"/>
</dbReference>
<evidence type="ECO:0000313" key="3">
    <source>
        <dbReference type="EMBL" id="GBE62177.1"/>
    </source>
</evidence>
<dbReference type="VEuPathDB" id="PiroplasmaDB:BOVATA_036700"/>
<reference evidence="3 4" key="1">
    <citation type="journal article" date="2017" name="BMC Genomics">
        <title>Whole-genome assembly of Babesia ovata and comparative genomics between closely related pathogens.</title>
        <authorList>
            <person name="Yamagishi J."/>
            <person name="Asada M."/>
            <person name="Hakimi H."/>
            <person name="Tanaka T.Q."/>
            <person name="Sugimoto C."/>
            <person name="Kawazu S."/>
        </authorList>
    </citation>
    <scope>NUCLEOTIDE SEQUENCE [LARGE SCALE GENOMIC DNA]</scope>
    <source>
        <strain evidence="3 4">Miyake</strain>
    </source>
</reference>
<dbReference type="PANTHER" id="PTHR23071">
    <property type="entry name" value="PHOSPHATIDYLINOSITOL GLYCAN"/>
    <property type="match status" value="1"/>
</dbReference>
<protein>
    <submittedName>
        <fullName evidence="3">Integral membrane protein</fullName>
    </submittedName>
</protein>
<feature type="region of interest" description="Disordered" evidence="1">
    <location>
        <begin position="1013"/>
        <end position="1033"/>
    </location>
</feature>
<feature type="transmembrane region" description="Helical" evidence="2">
    <location>
        <begin position="675"/>
        <end position="692"/>
    </location>
</feature>
<name>A0A2H6KGS4_9APIC</name>
<feature type="transmembrane region" description="Helical" evidence="2">
    <location>
        <begin position="793"/>
        <end position="811"/>
    </location>
</feature>
<proteinExistence type="predicted"/>
<comment type="caution">
    <text evidence="3">The sequence shown here is derived from an EMBL/GenBank/DDBJ whole genome shotgun (WGS) entry which is preliminary data.</text>
</comment>
<dbReference type="GO" id="GO:0006506">
    <property type="term" value="P:GPI anchor biosynthetic process"/>
    <property type="evidence" value="ECO:0007669"/>
    <property type="project" value="InterPro"/>
</dbReference>
<evidence type="ECO:0000313" key="4">
    <source>
        <dbReference type="Proteomes" id="UP000236319"/>
    </source>
</evidence>
<dbReference type="PANTHER" id="PTHR23071:SF1">
    <property type="entry name" value="GPI ETHANOLAMINE PHOSPHATE TRANSFERASE 3"/>
    <property type="match status" value="1"/>
</dbReference>
<dbReference type="Proteomes" id="UP000236319">
    <property type="component" value="Unassembled WGS sequence"/>
</dbReference>
<dbReference type="Gene3D" id="3.40.720.10">
    <property type="entry name" value="Alkaline Phosphatase, subunit A"/>
    <property type="match status" value="1"/>
</dbReference>
<feature type="transmembrane region" description="Helical" evidence="2">
    <location>
        <begin position="648"/>
        <end position="669"/>
    </location>
</feature>
<feature type="transmembrane region" description="Helical" evidence="2">
    <location>
        <begin position="704"/>
        <end position="723"/>
    </location>
</feature>
<dbReference type="SUPFAM" id="SSF53649">
    <property type="entry name" value="Alkaline phosphatase-like"/>
    <property type="match status" value="1"/>
</dbReference>
<dbReference type="GO" id="GO:0051377">
    <property type="term" value="F:mannose-ethanolamine phosphotransferase activity"/>
    <property type="evidence" value="ECO:0007669"/>
    <property type="project" value="TreeGrafter"/>
</dbReference>
<accession>A0A2H6KGS4</accession>
<feature type="compositionally biased region" description="Low complexity" evidence="1">
    <location>
        <begin position="1013"/>
        <end position="1028"/>
    </location>
</feature>
<keyword evidence="2" id="KW-1133">Transmembrane helix</keyword>